<accession>A0A4Z1KWZ1</accession>
<dbReference type="AlphaFoldDB" id="A0A4Z1KWZ1"/>
<sequence length="529" mass="59360">MAHLQPATLGRLESLTAWALGRTPYEDQVIWPTPPHVSENTGYTQIYDEHGHPRNPETKRRERENIRAANEVMQVTGIVEDLTAVRKAAILHNTKKIEETIKGLRILEAGRATLHAGVWGAIGFRRRVLLYRSYSDIGILALIQHERTRRSVTNLFFSGLPTVIAYHVSDWVGCFLEVLLDQMFDEDERRLTCREVWVKFIAEKCLNLGFRYITLHLRMFAMLHQFGLVEYNQFLPPLMSLIPFSEASLLQAPPLPSRNIGSILLWTLALLRSTTPIVAVLLHGKFKYIVSRLLYRPIFKSLPRPKGDSMFAGFGVEAPILEFDTPDDPEESRPVRGGEEDTLRALEGLPALDRTQPRPRRHTNASVSVDPGEDEDPRPTLISFDVDSTSTAAEPTVGHGAWSAELRSTNVPGEPKVVKYRKTGLTMLPTILAAEGFRELAASILITPLEAIMLRFVGRAYGNKAGISLGNFYGIGFQMPSLKHLISSWAFQFIATGIVWAGFSFVIEYVADMKKSEQQRPTSIEADSD</sequence>
<keyword evidence="4" id="KW-1185">Reference proteome</keyword>
<comment type="caution">
    <text evidence="3">The sequence shown here is derived from an EMBL/GenBank/DDBJ whole genome shotgun (WGS) entry which is preliminary data.</text>
</comment>
<reference evidence="3 4" key="1">
    <citation type="submission" date="2017-12" db="EMBL/GenBank/DDBJ databases">
        <title>Comparative genomics of Botrytis spp.</title>
        <authorList>
            <person name="Valero-Jimenez C.A."/>
            <person name="Tapia P."/>
            <person name="Veloso J."/>
            <person name="Silva-Moreno E."/>
            <person name="Staats M."/>
            <person name="Valdes J.H."/>
            <person name="Van Kan J.A.L."/>
        </authorList>
    </citation>
    <scope>NUCLEOTIDE SEQUENCE [LARGE SCALE GENOMIC DNA]</scope>
    <source>
        <strain evidence="3 4">MUCL3349</strain>
    </source>
</reference>
<dbReference type="EMBL" id="PQXO01000124">
    <property type="protein sequence ID" value="TGO89119.1"/>
    <property type="molecule type" value="Genomic_DNA"/>
</dbReference>
<evidence type="ECO:0000256" key="2">
    <source>
        <dbReference type="SAM" id="Phobius"/>
    </source>
</evidence>
<keyword evidence="2" id="KW-1133">Transmembrane helix</keyword>
<gene>
    <name evidence="3" type="ORF">BPOR_0124g00080</name>
</gene>
<name>A0A4Z1KWZ1_9HELO</name>
<organism evidence="3 4">
    <name type="scientific">Botrytis porri</name>
    <dbReference type="NCBI Taxonomy" id="87229"/>
    <lineage>
        <taxon>Eukaryota</taxon>
        <taxon>Fungi</taxon>
        <taxon>Dikarya</taxon>
        <taxon>Ascomycota</taxon>
        <taxon>Pezizomycotina</taxon>
        <taxon>Leotiomycetes</taxon>
        <taxon>Helotiales</taxon>
        <taxon>Sclerotiniaceae</taxon>
        <taxon>Botrytis</taxon>
    </lineage>
</organism>
<evidence type="ECO:0000256" key="1">
    <source>
        <dbReference type="SAM" id="MobiDB-lite"/>
    </source>
</evidence>
<evidence type="ECO:0000313" key="3">
    <source>
        <dbReference type="EMBL" id="TGO89119.1"/>
    </source>
</evidence>
<feature type="region of interest" description="Disordered" evidence="1">
    <location>
        <begin position="322"/>
        <end position="378"/>
    </location>
</feature>
<feature type="compositionally biased region" description="Basic and acidic residues" evidence="1">
    <location>
        <begin position="331"/>
        <end position="344"/>
    </location>
</feature>
<keyword evidence="2" id="KW-0472">Membrane</keyword>
<feature type="transmembrane region" description="Helical" evidence="2">
    <location>
        <begin position="489"/>
        <end position="511"/>
    </location>
</feature>
<proteinExistence type="predicted"/>
<dbReference type="STRING" id="87229.A0A4Z1KWZ1"/>
<keyword evidence="2" id="KW-0812">Transmembrane</keyword>
<evidence type="ECO:0000313" key="4">
    <source>
        <dbReference type="Proteomes" id="UP000297280"/>
    </source>
</evidence>
<dbReference type="Proteomes" id="UP000297280">
    <property type="component" value="Unassembled WGS sequence"/>
</dbReference>
<protein>
    <submittedName>
        <fullName evidence="3">Uncharacterized protein</fullName>
    </submittedName>
</protein>